<name>A0A8H7PQU2_MORIS</name>
<evidence type="ECO:0000313" key="2">
    <source>
        <dbReference type="EMBL" id="KAG2178213.1"/>
    </source>
</evidence>
<gene>
    <name evidence="2" type="ORF">INT43_003466</name>
</gene>
<evidence type="ECO:0000313" key="3">
    <source>
        <dbReference type="Proteomes" id="UP000654370"/>
    </source>
</evidence>
<dbReference type="AlphaFoldDB" id="A0A8H7PQU2"/>
<proteinExistence type="predicted"/>
<comment type="caution">
    <text evidence="2">The sequence shown here is derived from an EMBL/GenBank/DDBJ whole genome shotgun (WGS) entry which is preliminary data.</text>
</comment>
<sequence>MQQVMPAQKKVQFSQAIEFIDTFGDDEYDRTCLETTPCTYKDMFELYQLRLELRKETERMLSERDAQDAITEADYASSTSSPATSTSSSYEGFN</sequence>
<protein>
    <submittedName>
        <fullName evidence="2">Uncharacterized protein</fullName>
    </submittedName>
</protein>
<keyword evidence="3" id="KW-1185">Reference proteome</keyword>
<organism evidence="2 3">
    <name type="scientific">Mortierella isabellina</name>
    <name type="common">Filamentous fungus</name>
    <name type="synonym">Umbelopsis isabellina</name>
    <dbReference type="NCBI Taxonomy" id="91625"/>
    <lineage>
        <taxon>Eukaryota</taxon>
        <taxon>Fungi</taxon>
        <taxon>Fungi incertae sedis</taxon>
        <taxon>Mucoromycota</taxon>
        <taxon>Mucoromycotina</taxon>
        <taxon>Umbelopsidomycetes</taxon>
        <taxon>Umbelopsidales</taxon>
        <taxon>Umbelopsidaceae</taxon>
        <taxon>Umbelopsis</taxon>
    </lineage>
</organism>
<feature type="region of interest" description="Disordered" evidence="1">
    <location>
        <begin position="62"/>
        <end position="94"/>
    </location>
</feature>
<dbReference type="EMBL" id="JAEPQZ010000008">
    <property type="protein sequence ID" value="KAG2178213.1"/>
    <property type="molecule type" value="Genomic_DNA"/>
</dbReference>
<dbReference type="Proteomes" id="UP000654370">
    <property type="component" value="Unassembled WGS sequence"/>
</dbReference>
<reference evidence="2" key="1">
    <citation type="submission" date="2020-12" db="EMBL/GenBank/DDBJ databases">
        <title>Metabolic potential, ecology and presence of endohyphal bacteria is reflected in genomic diversity of Mucoromycotina.</title>
        <authorList>
            <person name="Muszewska A."/>
            <person name="Okrasinska A."/>
            <person name="Steczkiewicz K."/>
            <person name="Drgas O."/>
            <person name="Orlowska M."/>
            <person name="Perlinska-Lenart U."/>
            <person name="Aleksandrzak-Piekarczyk T."/>
            <person name="Szatraj K."/>
            <person name="Zielenkiewicz U."/>
            <person name="Pilsyk S."/>
            <person name="Malc E."/>
            <person name="Mieczkowski P."/>
            <person name="Kruszewska J.S."/>
            <person name="Biernat P."/>
            <person name="Pawlowska J."/>
        </authorList>
    </citation>
    <scope>NUCLEOTIDE SEQUENCE</scope>
    <source>
        <strain evidence="2">WA0000067209</strain>
    </source>
</reference>
<evidence type="ECO:0000256" key="1">
    <source>
        <dbReference type="SAM" id="MobiDB-lite"/>
    </source>
</evidence>
<dbReference type="OrthoDB" id="2375302at2759"/>
<feature type="compositionally biased region" description="Low complexity" evidence="1">
    <location>
        <begin position="76"/>
        <end position="94"/>
    </location>
</feature>
<accession>A0A8H7PQU2</accession>